<dbReference type="Pfam" id="PF05656">
    <property type="entry name" value="DUF805"/>
    <property type="match status" value="1"/>
</dbReference>
<keyword evidence="3" id="KW-1185">Reference proteome</keyword>
<protein>
    <submittedName>
        <fullName evidence="2">DUF805 domain-containing protein</fullName>
    </submittedName>
</protein>
<organism evidence="2 3">
    <name type="scientific">Salinivibrio costicola</name>
    <name type="common">Vibrio costicola</name>
    <dbReference type="NCBI Taxonomy" id="51367"/>
    <lineage>
        <taxon>Bacteria</taxon>
        <taxon>Pseudomonadati</taxon>
        <taxon>Pseudomonadota</taxon>
        <taxon>Gammaproteobacteria</taxon>
        <taxon>Vibrionales</taxon>
        <taxon>Vibrionaceae</taxon>
        <taxon>Salinivibrio</taxon>
    </lineage>
</organism>
<dbReference type="RefSeq" id="WP_167315337.1">
    <property type="nucleotide sequence ID" value="NZ_CP050267.1"/>
</dbReference>
<evidence type="ECO:0000313" key="3">
    <source>
        <dbReference type="Proteomes" id="UP000501408"/>
    </source>
</evidence>
<sequence>MKQALSFYFGLSGTVSQRQFWLCFVLPWFVIQSLMGIAVQHDSIQLMDGIWTPPEVVFSVLGFFIQLFVTWATVALSIKRLRELGYPARTLLAMIPGLGTLWVWFELLFSSPDNGHPL</sequence>
<evidence type="ECO:0000313" key="2">
    <source>
        <dbReference type="EMBL" id="QIR07840.1"/>
    </source>
</evidence>
<keyword evidence="1" id="KW-0472">Membrane</keyword>
<feature type="transmembrane region" description="Helical" evidence="1">
    <location>
        <begin position="20"/>
        <end position="38"/>
    </location>
</feature>
<gene>
    <name evidence="2" type="ORF">HBA18_15740</name>
</gene>
<dbReference type="EMBL" id="CP050267">
    <property type="protein sequence ID" value="QIR07840.1"/>
    <property type="molecule type" value="Genomic_DNA"/>
</dbReference>
<keyword evidence="1" id="KW-1133">Transmembrane helix</keyword>
<dbReference type="InterPro" id="IPR008523">
    <property type="entry name" value="DUF805"/>
</dbReference>
<reference evidence="2 3" key="1">
    <citation type="submission" date="2020-03" db="EMBL/GenBank/DDBJ databases">
        <title>Genome mining reveals the biosynthetic pathways of PHA and ectoines of the halophilic strain Salinivibrio costicola M318 isolated from fermented shrimp paste.</title>
        <authorList>
            <person name="Doan T.V."/>
            <person name="Tran L.T."/>
            <person name="Trieu T.A."/>
            <person name="Nguyen Q.V."/>
            <person name="Quach T.N."/>
            <person name="Phi T.Q."/>
            <person name="Kumar S."/>
        </authorList>
    </citation>
    <scope>NUCLEOTIDE SEQUENCE [LARGE SCALE GENOMIC DNA]</scope>
    <source>
        <strain evidence="2 3">M318</strain>
    </source>
</reference>
<accession>A0ABX6K8I8</accession>
<name>A0ABX6K8I8_SALCS</name>
<feature type="transmembrane region" description="Helical" evidence="1">
    <location>
        <begin position="90"/>
        <end position="109"/>
    </location>
</feature>
<keyword evidence="1" id="KW-0812">Transmembrane</keyword>
<feature type="transmembrane region" description="Helical" evidence="1">
    <location>
        <begin position="58"/>
        <end position="78"/>
    </location>
</feature>
<dbReference type="Proteomes" id="UP000501408">
    <property type="component" value="Chromosome 2"/>
</dbReference>
<proteinExistence type="predicted"/>
<evidence type="ECO:0000256" key="1">
    <source>
        <dbReference type="SAM" id="Phobius"/>
    </source>
</evidence>